<dbReference type="InterPro" id="IPR007554">
    <property type="entry name" value="Glycerophosphate_synth"/>
</dbReference>
<dbReference type="InterPro" id="IPR029044">
    <property type="entry name" value="Nucleotide-diphossugar_trans"/>
</dbReference>
<dbReference type="Gene3D" id="3.90.550.10">
    <property type="entry name" value="Spore Coat Polysaccharide Biosynthesis Protein SpsA, Chain A"/>
    <property type="match status" value="1"/>
</dbReference>
<dbReference type="Pfam" id="PF00535">
    <property type="entry name" value="Glycos_transf_2"/>
    <property type="match status" value="1"/>
</dbReference>
<dbReference type="PANTHER" id="PTHR37316">
    <property type="entry name" value="TEICHOIC ACID GLYCEROL-PHOSPHATE PRIMASE"/>
    <property type="match status" value="1"/>
</dbReference>
<dbReference type="InterPro" id="IPR001173">
    <property type="entry name" value="Glyco_trans_2-like"/>
</dbReference>
<sequence length="720" mass="84978">MKSVSIVTPVKENDRAFITDLYTILRNQMLTNFEWIIITDGNFTLPINHTDELSIKVMENELEPGVAGARNTGINHATKDYVYFLDSDDIITEHTLFCLGETASIEEVDIVIGQLKRQNKKLTIPDSYNAMFTRLLKDRHVNASEAKTKHLRSSSLNMLFRRELLMENDIRFDSSLKLFSDMPFNFAAFDKADKILYDQDAFYLKTVRNEFDENPSLQQELQQEIIYYYPLANKQARNGLEQDKFLTILDNRLIKAYYYTYVREIYSNDKDKKYILERWSDALHQLSEDSLSNKKRYAAMEIRALASGKVTKARNLAKFRILVNNVKEFKQKKPAQRKVFIYQKLLTKLPIKKNLILYESFSGKSFSDSPKYIYRYINTNYGSKYKNVWVFENSRTDLTEIKDQVKRLSLKHIYYLARAEFLVCNARQPVWFEKREEQTYLQTWHGTPLKKLGMDIEEVHMPGTTTEKYKANFTNEASQWDYLVSPNNYSSEIFRRAFLFHNELLEYGYPRNDILNSPDKEVYGEKIKEKLGIPKGKKVVLYAPTWRDDEFYGKGQYKFQLKLDLKRINKELGDDYYFILRTHYLIADKLDVEGVEDFVYNGSNYDDIAELYLISDILITDYSSVFFDYANLKRPILFYAYDLDKYKDTLRGFYLNHETEWPGPILKTNDEVIQTLKDIDKEYGPYFERLNHFHDEFCEWDDGHAAKNCAEEVIIGKSKE</sequence>
<dbReference type="Pfam" id="PF04464">
    <property type="entry name" value="Glyphos_transf"/>
    <property type="match status" value="1"/>
</dbReference>
<keyword evidence="5" id="KW-0777">Teichoic acid biosynthesis</keyword>
<keyword evidence="3" id="KW-1003">Cell membrane</keyword>
<proteinExistence type="inferred from homology"/>
<dbReference type="SUPFAM" id="SSF53756">
    <property type="entry name" value="UDP-Glycosyltransferase/glycogen phosphorylase"/>
    <property type="match status" value="1"/>
</dbReference>
<feature type="domain" description="Glycosyltransferase 2-like" evidence="7">
    <location>
        <begin position="5"/>
        <end position="165"/>
    </location>
</feature>
<comment type="subcellular location">
    <subcellularLocation>
        <location evidence="1">Cell membrane</location>
        <topology evidence="1">Peripheral membrane protein</topology>
    </subcellularLocation>
</comment>
<dbReference type="Proteomes" id="UP001230005">
    <property type="component" value="Unassembled WGS sequence"/>
</dbReference>
<dbReference type="Gene3D" id="3.40.50.11820">
    <property type="match status" value="1"/>
</dbReference>
<dbReference type="InterPro" id="IPR043149">
    <property type="entry name" value="TagF_N"/>
</dbReference>
<keyword evidence="4 8" id="KW-0808">Transferase</keyword>
<evidence type="ECO:0000259" key="7">
    <source>
        <dbReference type="Pfam" id="PF00535"/>
    </source>
</evidence>
<dbReference type="Gene3D" id="3.40.50.12580">
    <property type="match status" value="1"/>
</dbReference>
<dbReference type="EMBL" id="JAUSUG010000006">
    <property type="protein sequence ID" value="MDQ0254450.1"/>
    <property type="molecule type" value="Genomic_DNA"/>
</dbReference>
<evidence type="ECO:0000256" key="1">
    <source>
        <dbReference type="ARBA" id="ARBA00004202"/>
    </source>
</evidence>
<dbReference type="SUPFAM" id="SSF53448">
    <property type="entry name" value="Nucleotide-diphospho-sugar transferases"/>
    <property type="match status" value="1"/>
</dbReference>
<evidence type="ECO:0000313" key="9">
    <source>
        <dbReference type="Proteomes" id="UP001230005"/>
    </source>
</evidence>
<dbReference type="GO" id="GO:0047355">
    <property type="term" value="F:CDP-glycerol glycerophosphotransferase activity"/>
    <property type="evidence" value="ECO:0007669"/>
    <property type="project" value="UniProtKB-EC"/>
</dbReference>
<evidence type="ECO:0000256" key="4">
    <source>
        <dbReference type="ARBA" id="ARBA00022679"/>
    </source>
</evidence>
<dbReference type="EC" id="2.7.8.12" evidence="8"/>
<dbReference type="PANTHER" id="PTHR37316:SF3">
    <property type="entry name" value="TEICHOIC ACID GLYCEROL-PHOSPHATE TRANSFERASE"/>
    <property type="match status" value="1"/>
</dbReference>
<evidence type="ECO:0000256" key="6">
    <source>
        <dbReference type="ARBA" id="ARBA00023136"/>
    </source>
</evidence>
<dbReference type="InterPro" id="IPR043148">
    <property type="entry name" value="TagF_C"/>
</dbReference>
<accession>A0ABT9ZU35</accession>
<comment type="similarity">
    <text evidence="2">Belongs to the CDP-glycerol glycerophosphotransferase family.</text>
</comment>
<evidence type="ECO:0000256" key="5">
    <source>
        <dbReference type="ARBA" id="ARBA00022944"/>
    </source>
</evidence>
<name>A0ABT9ZU35_9BACI</name>
<organism evidence="8 9">
    <name type="scientific">Evansella vedderi</name>
    <dbReference type="NCBI Taxonomy" id="38282"/>
    <lineage>
        <taxon>Bacteria</taxon>
        <taxon>Bacillati</taxon>
        <taxon>Bacillota</taxon>
        <taxon>Bacilli</taxon>
        <taxon>Bacillales</taxon>
        <taxon>Bacillaceae</taxon>
        <taxon>Evansella</taxon>
    </lineage>
</organism>
<evidence type="ECO:0000256" key="2">
    <source>
        <dbReference type="ARBA" id="ARBA00010488"/>
    </source>
</evidence>
<keyword evidence="9" id="KW-1185">Reference proteome</keyword>
<evidence type="ECO:0000256" key="3">
    <source>
        <dbReference type="ARBA" id="ARBA00022475"/>
    </source>
</evidence>
<gene>
    <name evidence="8" type="ORF">J2S74_001829</name>
</gene>
<reference evidence="8 9" key="1">
    <citation type="submission" date="2023-07" db="EMBL/GenBank/DDBJ databases">
        <title>Genomic Encyclopedia of Type Strains, Phase IV (KMG-IV): sequencing the most valuable type-strain genomes for metagenomic binning, comparative biology and taxonomic classification.</title>
        <authorList>
            <person name="Goeker M."/>
        </authorList>
    </citation>
    <scope>NUCLEOTIDE SEQUENCE [LARGE SCALE GENOMIC DNA]</scope>
    <source>
        <strain evidence="8 9">DSM 9768</strain>
    </source>
</reference>
<dbReference type="InterPro" id="IPR051612">
    <property type="entry name" value="Teichoic_Acid_Biosynth"/>
</dbReference>
<comment type="caution">
    <text evidence="8">The sequence shown here is derived from an EMBL/GenBank/DDBJ whole genome shotgun (WGS) entry which is preliminary data.</text>
</comment>
<keyword evidence="6" id="KW-0472">Membrane</keyword>
<protein>
    <submittedName>
        <fullName evidence="8">CDP-glycerol glycerophosphotransferase</fullName>
        <ecNumber evidence="8">2.7.8.12</ecNumber>
    </submittedName>
</protein>
<dbReference type="CDD" id="cd00761">
    <property type="entry name" value="Glyco_tranf_GTA_type"/>
    <property type="match status" value="1"/>
</dbReference>
<dbReference type="RefSeq" id="WP_307324436.1">
    <property type="nucleotide sequence ID" value="NZ_JAUSUG010000006.1"/>
</dbReference>
<evidence type="ECO:0000313" key="8">
    <source>
        <dbReference type="EMBL" id="MDQ0254450.1"/>
    </source>
</evidence>